<evidence type="ECO:0000313" key="7">
    <source>
        <dbReference type="Proteomes" id="UP001652623"/>
    </source>
</evidence>
<dbReference type="RefSeq" id="XP_015883496.1">
    <property type="nucleotide sequence ID" value="XM_016028010.1"/>
</dbReference>
<keyword evidence="4" id="KW-0963">Cytoplasm</keyword>
<reference evidence="7" key="1">
    <citation type="submission" date="2025-05" db="UniProtKB">
        <authorList>
            <consortium name="RefSeq"/>
        </authorList>
    </citation>
    <scope>NUCLEOTIDE SEQUENCE [LARGE SCALE GENOMIC DNA]</scope>
</reference>
<sequence length="233" mass="26849">MEEENRATVHGAWGSAFSYMVELALKLKGIPYEYVVEDLGNKSPLLLKYNLVHKKVPVLVQNGKPIAESLVILEYIDETWTQNGPKFLPQDPYKKAQVRFWVDYIYKQLFDALYSTLKTYGEAQEKFIKEVHDKMHVLELECTSYSFVSSGPSVDQQKMGLLDIVICCLLGILKPKEEVLGIKFMELEKTPLLYPWVTALIDLPLVKETIPPHERWVPFMQCIRQQHLKSSTA</sequence>
<dbReference type="PROSITE" id="PS50404">
    <property type="entry name" value="GST_NTER"/>
    <property type="match status" value="1"/>
</dbReference>
<dbReference type="GO" id="GO:0004364">
    <property type="term" value="F:glutathione transferase activity"/>
    <property type="evidence" value="ECO:0007669"/>
    <property type="project" value="UniProtKB-UniRule"/>
</dbReference>
<reference evidence="8" key="2">
    <citation type="submission" date="2025-08" db="UniProtKB">
        <authorList>
            <consortium name="RefSeq"/>
        </authorList>
    </citation>
    <scope>IDENTIFICATION</scope>
    <source>
        <tissue evidence="8">Seedling</tissue>
    </source>
</reference>
<evidence type="ECO:0000256" key="2">
    <source>
        <dbReference type="ARBA" id="ARBA00025743"/>
    </source>
</evidence>
<evidence type="ECO:0000313" key="8">
    <source>
        <dbReference type="RefSeq" id="XP_015883496.1"/>
    </source>
</evidence>
<dbReference type="CDD" id="cd03058">
    <property type="entry name" value="GST_N_Tau"/>
    <property type="match status" value="1"/>
</dbReference>
<dbReference type="InterPro" id="IPR045074">
    <property type="entry name" value="GST_C_Tau"/>
</dbReference>
<dbReference type="InterPro" id="IPR036249">
    <property type="entry name" value="Thioredoxin-like_sf"/>
</dbReference>
<dbReference type="GeneID" id="107419265"/>
<dbReference type="Gene3D" id="3.40.30.10">
    <property type="entry name" value="Glutaredoxin"/>
    <property type="match status" value="1"/>
</dbReference>
<protein>
    <recommendedName>
        <fullName evidence="4">Glutathione S-transferase</fullName>
        <ecNumber evidence="4">2.5.1.18</ecNumber>
    </recommendedName>
</protein>
<evidence type="ECO:0000259" key="5">
    <source>
        <dbReference type="PROSITE" id="PS50404"/>
    </source>
</evidence>
<dbReference type="GO" id="GO:0006749">
    <property type="term" value="P:glutathione metabolic process"/>
    <property type="evidence" value="ECO:0007669"/>
    <property type="project" value="InterPro"/>
</dbReference>
<keyword evidence="1 4" id="KW-0808">Transferase</keyword>
<dbReference type="PROSITE" id="PS50405">
    <property type="entry name" value="GST_CTER"/>
    <property type="match status" value="1"/>
</dbReference>
<feature type="domain" description="GST N-terminal" evidence="5">
    <location>
        <begin position="5"/>
        <end position="84"/>
    </location>
</feature>
<proteinExistence type="inferred from homology"/>
<evidence type="ECO:0000256" key="3">
    <source>
        <dbReference type="ARBA" id="ARBA00047960"/>
    </source>
</evidence>
<gene>
    <name evidence="8" type="primary">LOC107419265</name>
</gene>
<dbReference type="SFLD" id="SFLDG01152">
    <property type="entry name" value="Main.3:_Omega-_and_Tau-like"/>
    <property type="match status" value="1"/>
</dbReference>
<accession>A0A6P4ACX6</accession>
<dbReference type="Gene3D" id="1.20.1050.10">
    <property type="match status" value="1"/>
</dbReference>
<dbReference type="Pfam" id="PF02798">
    <property type="entry name" value="GST_N"/>
    <property type="match status" value="1"/>
</dbReference>
<dbReference type="SUPFAM" id="SSF47616">
    <property type="entry name" value="GST C-terminal domain-like"/>
    <property type="match status" value="1"/>
</dbReference>
<name>A0A6P4ACX6_ZIZJJ</name>
<evidence type="ECO:0000256" key="1">
    <source>
        <dbReference type="ARBA" id="ARBA00022679"/>
    </source>
</evidence>
<evidence type="ECO:0000256" key="4">
    <source>
        <dbReference type="RuleBase" id="RU369102"/>
    </source>
</evidence>
<comment type="similarity">
    <text evidence="2">Belongs to the GST superfamily. Tau family.</text>
</comment>
<dbReference type="GO" id="GO:0005829">
    <property type="term" value="C:cytosol"/>
    <property type="evidence" value="ECO:0007669"/>
    <property type="project" value="UniProtKB-SubCell"/>
</dbReference>
<dbReference type="SFLD" id="SFLDS00019">
    <property type="entry name" value="Glutathione_Transferase_(cytos"/>
    <property type="match status" value="1"/>
</dbReference>
<dbReference type="InterPro" id="IPR036282">
    <property type="entry name" value="Glutathione-S-Trfase_C_sf"/>
</dbReference>
<dbReference type="InterPro" id="IPR004045">
    <property type="entry name" value="Glutathione_S-Trfase_N"/>
</dbReference>
<organism evidence="7 8">
    <name type="scientific">Ziziphus jujuba</name>
    <name type="common">Chinese jujube</name>
    <name type="synonym">Ziziphus sativa</name>
    <dbReference type="NCBI Taxonomy" id="326968"/>
    <lineage>
        <taxon>Eukaryota</taxon>
        <taxon>Viridiplantae</taxon>
        <taxon>Streptophyta</taxon>
        <taxon>Embryophyta</taxon>
        <taxon>Tracheophyta</taxon>
        <taxon>Spermatophyta</taxon>
        <taxon>Magnoliopsida</taxon>
        <taxon>eudicotyledons</taxon>
        <taxon>Gunneridae</taxon>
        <taxon>Pentapetalae</taxon>
        <taxon>rosids</taxon>
        <taxon>fabids</taxon>
        <taxon>Rosales</taxon>
        <taxon>Rhamnaceae</taxon>
        <taxon>Paliureae</taxon>
        <taxon>Ziziphus</taxon>
    </lineage>
</organism>
<keyword evidence="7" id="KW-1185">Reference proteome</keyword>
<dbReference type="KEGG" id="zju:107419265"/>
<dbReference type="AlphaFoldDB" id="A0A6P4ACX6"/>
<dbReference type="SUPFAM" id="SSF52833">
    <property type="entry name" value="Thioredoxin-like"/>
    <property type="match status" value="1"/>
</dbReference>
<dbReference type="InterPro" id="IPR045073">
    <property type="entry name" value="Omega/Tau-like"/>
</dbReference>
<dbReference type="FunCoup" id="A0A6P4ACX6">
    <property type="interactions" value="103"/>
</dbReference>
<dbReference type="InterPro" id="IPR010987">
    <property type="entry name" value="Glutathione-S-Trfase_C-like"/>
</dbReference>
<dbReference type="SFLD" id="SFLDG00358">
    <property type="entry name" value="Main_(cytGST)"/>
    <property type="match status" value="1"/>
</dbReference>
<dbReference type="CDD" id="cd03185">
    <property type="entry name" value="GST_C_Tau"/>
    <property type="match status" value="1"/>
</dbReference>
<evidence type="ECO:0000259" key="6">
    <source>
        <dbReference type="PROSITE" id="PS50405"/>
    </source>
</evidence>
<dbReference type="EC" id="2.5.1.18" evidence="4"/>
<feature type="domain" description="GST C-terminal" evidence="6">
    <location>
        <begin position="91"/>
        <end position="219"/>
    </location>
</feature>
<dbReference type="Proteomes" id="UP001652623">
    <property type="component" value="Chromosome 2"/>
</dbReference>
<dbReference type="FunFam" id="3.40.30.10:FF:000044">
    <property type="entry name" value="Glutathione S-transferase GSTU6"/>
    <property type="match status" value="1"/>
</dbReference>
<dbReference type="InParanoid" id="A0A6P4ACX6"/>
<comment type="catalytic activity">
    <reaction evidence="3 4">
        <text>RX + glutathione = an S-substituted glutathione + a halide anion + H(+)</text>
        <dbReference type="Rhea" id="RHEA:16437"/>
        <dbReference type="ChEBI" id="CHEBI:15378"/>
        <dbReference type="ChEBI" id="CHEBI:16042"/>
        <dbReference type="ChEBI" id="CHEBI:17792"/>
        <dbReference type="ChEBI" id="CHEBI:57925"/>
        <dbReference type="ChEBI" id="CHEBI:90779"/>
        <dbReference type="EC" id="2.5.1.18"/>
    </reaction>
</comment>
<dbReference type="InterPro" id="IPR040079">
    <property type="entry name" value="Glutathione_S-Trfase"/>
</dbReference>
<dbReference type="PANTHER" id="PTHR11260:SF711">
    <property type="entry name" value="GLUTATHIONE S-TRANSFERASE U9"/>
    <property type="match status" value="1"/>
</dbReference>
<dbReference type="PANTHER" id="PTHR11260">
    <property type="entry name" value="GLUTATHIONE S-TRANSFERASE, GST, SUPERFAMILY, GST DOMAIN CONTAINING"/>
    <property type="match status" value="1"/>
</dbReference>
<comment type="subcellular location">
    <subcellularLocation>
        <location evidence="4">Cytoplasm</location>
        <location evidence="4">Cytosol</location>
    </subcellularLocation>
</comment>
<comment type="function">
    <text evidence="4">Is involved in the conjugation of reduced glutathione to a wide number of exogenous and endogenous hydrophobic electrophiles.</text>
</comment>